<dbReference type="Proteomes" id="UP000466396">
    <property type="component" value="Chromosome"/>
</dbReference>
<dbReference type="InterPro" id="IPR012340">
    <property type="entry name" value="NA-bd_OB-fold"/>
</dbReference>
<gene>
    <name evidence="2" type="ORF">MLAC_03480</name>
</gene>
<organism evidence="2 3">
    <name type="scientific">Mycobacterium lacus</name>
    <dbReference type="NCBI Taxonomy" id="169765"/>
    <lineage>
        <taxon>Bacteria</taxon>
        <taxon>Bacillati</taxon>
        <taxon>Actinomycetota</taxon>
        <taxon>Actinomycetes</taxon>
        <taxon>Mycobacteriales</taxon>
        <taxon>Mycobacteriaceae</taxon>
        <taxon>Mycobacterium</taxon>
    </lineage>
</organism>
<proteinExistence type="predicted"/>
<dbReference type="SUPFAM" id="SSF50249">
    <property type="entry name" value="Nucleic acid-binding proteins"/>
    <property type="match status" value="1"/>
</dbReference>
<evidence type="ECO:0000259" key="1">
    <source>
        <dbReference type="Pfam" id="PF01796"/>
    </source>
</evidence>
<name>A0A7I7NEV2_9MYCO</name>
<evidence type="ECO:0000313" key="3">
    <source>
        <dbReference type="Proteomes" id="UP000466396"/>
    </source>
</evidence>
<dbReference type="InterPro" id="IPR002878">
    <property type="entry name" value="ChsH2_C"/>
</dbReference>
<feature type="domain" description="ChsH2 C-terminal OB-fold" evidence="1">
    <location>
        <begin position="4"/>
        <end position="72"/>
    </location>
</feature>
<dbReference type="Pfam" id="PF01796">
    <property type="entry name" value="OB_ChsH2_C"/>
    <property type="match status" value="1"/>
</dbReference>
<accession>A0A7I7NEV2</accession>
<sequence length="95" mass="10244">MGEVLLPRRGSLVAWTTQGFPPGPPYAGPTGSDFVPFGVGLVQLGEVIRVEGRLTENDPTKLRFGQEVELTMVPLTIDEEGAEVMTFAFRPLQGA</sequence>
<evidence type="ECO:0000313" key="2">
    <source>
        <dbReference type="EMBL" id="BBX95054.1"/>
    </source>
</evidence>
<dbReference type="AlphaFoldDB" id="A0A7I7NEV2"/>
<protein>
    <recommendedName>
        <fullName evidence="1">ChsH2 C-terminal OB-fold domain-containing protein</fullName>
    </recommendedName>
</protein>
<reference evidence="2 3" key="1">
    <citation type="journal article" date="2019" name="Emerg. Microbes Infect.">
        <title>Comprehensive subspecies identification of 175 nontuberculous mycobacteria species based on 7547 genomic profiles.</title>
        <authorList>
            <person name="Matsumoto Y."/>
            <person name="Kinjo T."/>
            <person name="Motooka D."/>
            <person name="Nabeya D."/>
            <person name="Jung N."/>
            <person name="Uechi K."/>
            <person name="Horii T."/>
            <person name="Iida T."/>
            <person name="Fujita J."/>
            <person name="Nakamura S."/>
        </authorList>
    </citation>
    <scope>NUCLEOTIDE SEQUENCE [LARGE SCALE GENOMIC DNA]</scope>
    <source>
        <strain evidence="2 3">JCM 15657</strain>
    </source>
</reference>
<dbReference type="KEGG" id="mlj:MLAC_03480"/>
<dbReference type="EMBL" id="AP022581">
    <property type="protein sequence ID" value="BBX95054.1"/>
    <property type="molecule type" value="Genomic_DNA"/>
</dbReference>
<keyword evidence="3" id="KW-1185">Reference proteome</keyword>